<proteinExistence type="predicted"/>
<gene>
    <name evidence="1" type="ORF">NE663_09340</name>
</gene>
<organism evidence="1 2">
    <name type="scientific">Massilicoli timonensis</name>
    <dbReference type="NCBI Taxonomy" id="2015901"/>
    <lineage>
        <taxon>Bacteria</taxon>
        <taxon>Bacillati</taxon>
        <taxon>Bacillota</taxon>
        <taxon>Erysipelotrichia</taxon>
        <taxon>Erysipelotrichales</taxon>
        <taxon>Erysipelotrichaceae</taxon>
        <taxon>Massilicoli</taxon>
    </lineage>
</organism>
<evidence type="ECO:0000313" key="1">
    <source>
        <dbReference type="EMBL" id="MCQ5122458.1"/>
    </source>
</evidence>
<keyword evidence="2" id="KW-1185">Reference proteome</keyword>
<name>A0ABT1SMN9_9FIRM</name>
<protein>
    <submittedName>
        <fullName evidence="1">TnpV protein</fullName>
    </submittedName>
</protein>
<comment type="caution">
    <text evidence="1">The sequence shown here is derived from an EMBL/GenBank/DDBJ whole genome shotgun (WGS) entry which is preliminary data.</text>
</comment>
<sequence>MNSIRHIATEIVLNEYIFN</sequence>
<accession>A0ABT1SMN9</accession>
<dbReference type="EMBL" id="JANGCH010000015">
    <property type="protein sequence ID" value="MCQ5122458.1"/>
    <property type="molecule type" value="Genomic_DNA"/>
</dbReference>
<evidence type="ECO:0000313" key="2">
    <source>
        <dbReference type="Proteomes" id="UP001524435"/>
    </source>
</evidence>
<reference evidence="1 2" key="1">
    <citation type="submission" date="2022-06" db="EMBL/GenBank/DDBJ databases">
        <title>Isolation of gut microbiota from human fecal samples.</title>
        <authorList>
            <person name="Pamer E.G."/>
            <person name="Barat B."/>
            <person name="Waligurski E."/>
            <person name="Medina S."/>
            <person name="Paddock L."/>
            <person name="Mostad J."/>
        </authorList>
    </citation>
    <scope>NUCLEOTIDE SEQUENCE [LARGE SCALE GENOMIC DNA]</scope>
    <source>
        <strain evidence="1 2">DFI.6.1</strain>
    </source>
</reference>
<dbReference type="Proteomes" id="UP001524435">
    <property type="component" value="Unassembled WGS sequence"/>
</dbReference>